<dbReference type="GO" id="GO:0042128">
    <property type="term" value="P:nitrate assimilation"/>
    <property type="evidence" value="ECO:0007669"/>
    <property type="project" value="UniProtKB-KW"/>
</dbReference>
<feature type="transmembrane region" description="Helical" evidence="7">
    <location>
        <begin position="302"/>
        <end position="324"/>
    </location>
</feature>
<evidence type="ECO:0000313" key="9">
    <source>
        <dbReference type="EMBL" id="NYG01833.1"/>
    </source>
</evidence>
<dbReference type="CDD" id="cd17341">
    <property type="entry name" value="MFS_NRT2_like"/>
    <property type="match status" value="1"/>
</dbReference>
<feature type="transmembrane region" description="Helical" evidence="7">
    <location>
        <begin position="198"/>
        <end position="215"/>
    </location>
</feature>
<dbReference type="RefSeq" id="WP_073578324.1">
    <property type="nucleotide sequence ID" value="NZ_BAAAJZ010000001.1"/>
</dbReference>
<evidence type="ECO:0000313" key="10">
    <source>
        <dbReference type="Proteomes" id="UP000549695"/>
    </source>
</evidence>
<feature type="transmembrane region" description="Helical" evidence="7">
    <location>
        <begin position="104"/>
        <end position="123"/>
    </location>
</feature>
<dbReference type="InterPro" id="IPR011701">
    <property type="entry name" value="MFS"/>
</dbReference>
<keyword evidence="10" id="KW-1185">Reference proteome</keyword>
<name>A0A852VYG8_PSEA5</name>
<feature type="domain" description="Major facilitator superfamily (MFS) profile" evidence="8">
    <location>
        <begin position="203"/>
        <end position="457"/>
    </location>
</feature>
<organism evidence="9 10">
    <name type="scientific">Pseudonocardia alni</name>
    <name type="common">Amycolata alni</name>
    <dbReference type="NCBI Taxonomy" id="33907"/>
    <lineage>
        <taxon>Bacteria</taxon>
        <taxon>Bacillati</taxon>
        <taxon>Actinomycetota</taxon>
        <taxon>Actinomycetes</taxon>
        <taxon>Pseudonocardiales</taxon>
        <taxon>Pseudonocardiaceae</taxon>
        <taxon>Pseudonocardia</taxon>
    </lineage>
</organism>
<feature type="transmembrane region" description="Helical" evidence="7">
    <location>
        <begin position="272"/>
        <end position="290"/>
    </location>
</feature>
<evidence type="ECO:0000256" key="4">
    <source>
        <dbReference type="ARBA" id="ARBA00022989"/>
    </source>
</evidence>
<feature type="transmembrane region" description="Helical" evidence="7">
    <location>
        <begin position="43"/>
        <end position="63"/>
    </location>
</feature>
<dbReference type="EMBL" id="JACCCZ010000001">
    <property type="protein sequence ID" value="NYG01833.1"/>
    <property type="molecule type" value="Genomic_DNA"/>
</dbReference>
<gene>
    <name evidence="9" type="ORF">HDA37_002118</name>
</gene>
<feature type="transmembrane region" description="Helical" evidence="7">
    <location>
        <begin position="418"/>
        <end position="439"/>
    </location>
</feature>
<accession>A0A852VYG8</accession>
<dbReference type="Pfam" id="PF07690">
    <property type="entry name" value="MFS_1"/>
    <property type="match status" value="1"/>
</dbReference>
<comment type="similarity">
    <text evidence="2">Belongs to the major facilitator superfamily. Nitrate/nitrite porter (TC 2.A.1.8) family.</text>
</comment>
<keyword evidence="6 7" id="KW-0472">Membrane</keyword>
<feature type="transmembrane region" description="Helical" evidence="7">
    <location>
        <begin position="383"/>
        <end position="406"/>
    </location>
</feature>
<dbReference type="AlphaFoldDB" id="A0A852VYG8"/>
<keyword evidence="4 7" id="KW-1133">Transmembrane helix</keyword>
<comment type="subcellular location">
    <subcellularLocation>
        <location evidence="1">Cell membrane</location>
        <topology evidence="1">Multi-pass membrane protein</topology>
    </subcellularLocation>
</comment>
<dbReference type="GeneID" id="98051895"/>
<dbReference type="GO" id="GO:0015112">
    <property type="term" value="F:nitrate transmembrane transporter activity"/>
    <property type="evidence" value="ECO:0007669"/>
    <property type="project" value="InterPro"/>
</dbReference>
<feature type="transmembrane region" description="Helical" evidence="7">
    <location>
        <begin position="168"/>
        <end position="192"/>
    </location>
</feature>
<reference evidence="9 10" key="1">
    <citation type="submission" date="2020-07" db="EMBL/GenBank/DDBJ databases">
        <title>Sequencing the genomes of 1000 actinobacteria strains.</title>
        <authorList>
            <person name="Klenk H.-P."/>
        </authorList>
    </citation>
    <scope>NUCLEOTIDE SEQUENCE [LARGE SCALE GENOMIC DNA]</scope>
    <source>
        <strain evidence="9 10">DSM 44749</strain>
    </source>
</reference>
<dbReference type="SUPFAM" id="SSF103473">
    <property type="entry name" value="MFS general substrate transporter"/>
    <property type="match status" value="1"/>
</dbReference>
<evidence type="ECO:0000256" key="1">
    <source>
        <dbReference type="ARBA" id="ARBA00004651"/>
    </source>
</evidence>
<dbReference type="InterPro" id="IPR044772">
    <property type="entry name" value="NO3_transporter"/>
</dbReference>
<evidence type="ECO:0000256" key="3">
    <source>
        <dbReference type="ARBA" id="ARBA00022692"/>
    </source>
</evidence>
<evidence type="ECO:0000256" key="5">
    <source>
        <dbReference type="ARBA" id="ARBA00023063"/>
    </source>
</evidence>
<keyword evidence="5" id="KW-0534">Nitrate assimilation</keyword>
<evidence type="ECO:0000256" key="6">
    <source>
        <dbReference type="ARBA" id="ARBA00023136"/>
    </source>
</evidence>
<proteinExistence type="inferred from homology"/>
<feature type="transmembrane region" description="Helical" evidence="7">
    <location>
        <begin position="75"/>
        <end position="92"/>
    </location>
</feature>
<dbReference type="InterPro" id="IPR036259">
    <property type="entry name" value="MFS_trans_sf"/>
</dbReference>
<protein>
    <submittedName>
        <fullName evidence="9">NNP family nitrate/nitrite transporter-like MFS transporter</fullName>
    </submittedName>
</protein>
<dbReference type="InterPro" id="IPR020846">
    <property type="entry name" value="MFS_dom"/>
</dbReference>
<feature type="transmembrane region" description="Helical" evidence="7">
    <location>
        <begin position="330"/>
        <end position="347"/>
    </location>
</feature>
<evidence type="ECO:0000256" key="2">
    <source>
        <dbReference type="ARBA" id="ARBA00008432"/>
    </source>
</evidence>
<evidence type="ECO:0000256" key="7">
    <source>
        <dbReference type="SAM" id="Phobius"/>
    </source>
</evidence>
<dbReference type="GO" id="GO:0005886">
    <property type="term" value="C:plasma membrane"/>
    <property type="evidence" value="ECO:0007669"/>
    <property type="project" value="UniProtKB-SubCell"/>
</dbReference>
<feature type="transmembrane region" description="Helical" evidence="7">
    <location>
        <begin position="129"/>
        <end position="147"/>
    </location>
</feature>
<dbReference type="PANTHER" id="PTHR23515">
    <property type="entry name" value="HIGH-AFFINITY NITRATE TRANSPORTER 2.3"/>
    <property type="match status" value="1"/>
</dbReference>
<keyword evidence="3 7" id="KW-0812">Transmembrane</keyword>
<dbReference type="Gene3D" id="1.20.1250.20">
    <property type="entry name" value="MFS general substrate transporter like domains"/>
    <property type="match status" value="1"/>
</dbReference>
<sequence length="457" mass="48669">MTTTSAPGRRIGGRWIDHWDPEDEGFWQRTGSAIARRNLWQSIFSEHIGFSIWTIWSVLVLFMGPEYGFTAAQKFFLVAVPTLVGSILRLPYTFAVARFGGRNWTIFAASLLIVPTILAMVVLEPGVSYTTLLVVAAVAGVGGGNFASSMANINAFFPEKEKGWALGLNAGGGNLGVPVAQLLGLLVIATLGAGSPRVLLAVYLPFIAISAFLAWKRMDNIAAMSNDTGAFTEACRDRQTWIMSFLYIGTFGSFIGYSFAFGLVLQNQFDRTPLQAAAVTFIGPLIGSLIRPYGGKLADRFGGAMVTLWNFVGMAVATLVIIFASGIESLTLFTIGFIALFTLSGVGNGSTYKMIPAIFTGRARVAIAGGADRGTSFDTARRLSGAVIGIAGAVGALGGLFINLAFRQSFMTVQSGTPAFWGFLAFYVLCIGVTWAVYLRPRPALAGSTEAAAMARV</sequence>
<feature type="transmembrane region" description="Helical" evidence="7">
    <location>
        <begin position="245"/>
        <end position="266"/>
    </location>
</feature>
<comment type="caution">
    <text evidence="9">The sequence shown here is derived from an EMBL/GenBank/DDBJ whole genome shotgun (WGS) entry which is preliminary data.</text>
</comment>
<dbReference type="PROSITE" id="PS50850">
    <property type="entry name" value="MFS"/>
    <property type="match status" value="1"/>
</dbReference>
<dbReference type="Proteomes" id="UP000549695">
    <property type="component" value="Unassembled WGS sequence"/>
</dbReference>
<evidence type="ECO:0000259" key="8">
    <source>
        <dbReference type="PROSITE" id="PS50850"/>
    </source>
</evidence>